<name>A0A1G1W5K5_9BACT</name>
<dbReference type="AlphaFoldDB" id="A0A1G1W5K5"/>
<accession>A0A1G1W5K5</accession>
<evidence type="ECO:0000313" key="1">
    <source>
        <dbReference type="EMBL" id="OGY22938.1"/>
    </source>
</evidence>
<comment type="caution">
    <text evidence="1">The sequence shown here is derived from an EMBL/GenBank/DDBJ whole genome shotgun (WGS) entry which is preliminary data.</text>
</comment>
<dbReference type="STRING" id="1802593.A2172_03320"/>
<reference evidence="1 2" key="1">
    <citation type="journal article" date="2016" name="Nat. Commun.">
        <title>Thousands of microbial genomes shed light on interconnected biogeochemical processes in an aquifer system.</title>
        <authorList>
            <person name="Anantharaman K."/>
            <person name="Brown C.T."/>
            <person name="Hug L.A."/>
            <person name="Sharon I."/>
            <person name="Castelle C.J."/>
            <person name="Probst A.J."/>
            <person name="Thomas B.C."/>
            <person name="Singh A."/>
            <person name="Wilkins M.J."/>
            <person name="Karaoz U."/>
            <person name="Brodie E.L."/>
            <person name="Williams K.H."/>
            <person name="Hubbard S.S."/>
            <person name="Banfield J.F."/>
        </authorList>
    </citation>
    <scope>NUCLEOTIDE SEQUENCE [LARGE SCALE GENOMIC DNA]</scope>
</reference>
<gene>
    <name evidence="1" type="ORF">A2172_03320</name>
</gene>
<protein>
    <submittedName>
        <fullName evidence="1">Uncharacterized protein</fullName>
    </submittedName>
</protein>
<sequence length="249" mass="28461">MNPENALGQLPVRLRKELLQALNKIMVNFREGRWEPSELNGGKFCEVVYSILNGHITGSFPQKSSKPPNMVDACNSLSRVPAAFPRSVRIQIPRMLIALYEVRNNRGVGHVGGEVDPNHMDATVVLYCSKWIMAELVRIFHNVDTQEATAVVEVLTERETPTIWKVNNKKRVLNTQLTMREKTLLLLYSENNRVTEKVLVSWTEHTNSGVYRRDVLIPGHRNRLWEYDKVDKSVTLSPLGIAYIESRLL</sequence>
<proteinExistence type="predicted"/>
<dbReference type="EMBL" id="MHCP01000030">
    <property type="protein sequence ID" value="OGY22938.1"/>
    <property type="molecule type" value="Genomic_DNA"/>
</dbReference>
<evidence type="ECO:0000313" key="2">
    <source>
        <dbReference type="Proteomes" id="UP000176631"/>
    </source>
</evidence>
<organism evidence="1 2">
    <name type="scientific">Candidatus Woykebacteria bacterium RBG_13_40_15</name>
    <dbReference type="NCBI Taxonomy" id="1802593"/>
    <lineage>
        <taxon>Bacteria</taxon>
        <taxon>Candidatus Woykeibacteriota</taxon>
    </lineage>
</organism>
<dbReference type="Proteomes" id="UP000176631">
    <property type="component" value="Unassembled WGS sequence"/>
</dbReference>